<accession>A0A1T0AWW3</accession>
<feature type="region of interest" description="Disordered" evidence="1">
    <location>
        <begin position="388"/>
        <end position="407"/>
    </location>
</feature>
<evidence type="ECO:0000313" key="3">
    <source>
        <dbReference type="Proteomes" id="UP000190023"/>
    </source>
</evidence>
<feature type="compositionally biased region" description="Basic and acidic residues" evidence="1">
    <location>
        <begin position="395"/>
        <end position="407"/>
    </location>
</feature>
<evidence type="ECO:0000256" key="1">
    <source>
        <dbReference type="SAM" id="MobiDB-lite"/>
    </source>
</evidence>
<evidence type="ECO:0000313" key="2">
    <source>
        <dbReference type="EMBL" id="OOS01864.1"/>
    </source>
</evidence>
<dbReference type="STRING" id="123822.B0188_09290"/>
<dbReference type="OrthoDB" id="8914008at2"/>
<keyword evidence="3" id="KW-1185">Reference proteome</keyword>
<feature type="compositionally biased region" description="Basic residues" evidence="1">
    <location>
        <begin position="63"/>
        <end position="75"/>
    </location>
</feature>
<feature type="region of interest" description="Disordered" evidence="1">
    <location>
        <begin position="56"/>
        <end position="79"/>
    </location>
</feature>
<dbReference type="Proteomes" id="UP000190023">
    <property type="component" value="Unassembled WGS sequence"/>
</dbReference>
<organism evidence="2 3">
    <name type="scientific">[Haemophilus] felis</name>
    <dbReference type="NCBI Taxonomy" id="123822"/>
    <lineage>
        <taxon>Bacteria</taxon>
        <taxon>Pseudomonadati</taxon>
        <taxon>Pseudomonadota</taxon>
        <taxon>Gammaproteobacteria</taxon>
        <taxon>Pasteurellales</taxon>
        <taxon>Pasteurellaceae</taxon>
    </lineage>
</organism>
<proteinExistence type="predicted"/>
<name>A0A1T0AWW3_9PAST</name>
<dbReference type="AlphaFoldDB" id="A0A1T0AWW3"/>
<comment type="caution">
    <text evidence="2">The sequence shown here is derived from an EMBL/GenBank/DDBJ whole genome shotgun (WGS) entry which is preliminary data.</text>
</comment>
<dbReference type="EMBL" id="MUYB01000041">
    <property type="protein sequence ID" value="OOS01864.1"/>
    <property type="molecule type" value="Genomic_DNA"/>
</dbReference>
<sequence length="569" mass="66375">MKKIIIIGHPDSEYQEVEKIFQMHGMAPALPSKREQMTPVEIGKVLYKIQSQDSRALISSPTKKSRKSRPPKKSKSTSLMQVSQGFSSVSHFNMWNSLSMDLMLANIEQDFWGWSDPKAIDLVDYWAEIDPTIHFVFIYDKPQNIFQHSNLEEALNLNAEIIQERFENWQKYNQKLLVCFNKHKDRSVLLSSKRIQETILQSTSEIYKQIDVPDQIIDHLTKEQQDIIEDVQVQNHSMNQECDLSTFIVNNIMEDNQQVLSLYEELQGQANFPHISHQLIGKKSAQALSAWKEMIQQKIELDNQVTKNQQIQSEKEDLTALLNQQVQDLQNFEKELKDSKQKGSTLENIKSELEKKNSVLENANIELEKQSSALKVQNVDFEKKQTTLQAQNSELRNKKAELEKQAKKAEDEVKSAQKQLLSLEDENKALMTQLNFTQEEFERLFLANQKLKEQPPLWGAADRIRNQLTYRLGYKIQQHGKSPVGWIKLPFVLYSTYRQYAIDKKKKEWNKLPPIHLYQDAYEAEKIKKHLSYKLGEIFMKEAKKPLKWLLIPSKLIKEGKKFKVDNKG</sequence>
<protein>
    <submittedName>
        <fullName evidence="2">Uncharacterized protein</fullName>
    </submittedName>
</protein>
<gene>
    <name evidence="2" type="ORF">B0188_09290</name>
</gene>
<reference evidence="2 3" key="1">
    <citation type="submission" date="2017-02" db="EMBL/GenBank/DDBJ databases">
        <title>Draft genome sequence of Haemophilus felis CCUG 31170 type strain.</title>
        <authorList>
            <person name="Engstrom-Jakobsson H."/>
            <person name="Salva-Serra F."/>
            <person name="Thorell K."/>
            <person name="Gonzales-Siles L."/>
            <person name="Karlsson R."/>
            <person name="Boulund F."/>
            <person name="Engstrand L."/>
            <person name="Kristiansson E."/>
            <person name="Moore E."/>
        </authorList>
    </citation>
    <scope>NUCLEOTIDE SEQUENCE [LARGE SCALE GENOMIC DNA]</scope>
    <source>
        <strain evidence="2 3">CCUG 31170</strain>
    </source>
</reference>